<dbReference type="PANTHER" id="PTHR12277">
    <property type="entry name" value="ALPHA/BETA HYDROLASE DOMAIN-CONTAINING PROTEIN"/>
    <property type="match status" value="1"/>
</dbReference>
<protein>
    <submittedName>
        <fullName evidence="2">Alpha/beta hydrolase</fullName>
    </submittedName>
</protein>
<feature type="domain" description="Serine aminopeptidase S33" evidence="1">
    <location>
        <begin position="64"/>
        <end position="224"/>
    </location>
</feature>
<name>A0A7D3QVF4_9VIRU</name>
<evidence type="ECO:0000259" key="1">
    <source>
        <dbReference type="Pfam" id="PF12146"/>
    </source>
</evidence>
<accession>A0A7D3QVF4</accession>
<dbReference type="InterPro" id="IPR022742">
    <property type="entry name" value="Hydrolase_4"/>
</dbReference>
<gene>
    <name evidence="2" type="ORF">Fadolivirus_1_81</name>
</gene>
<dbReference type="InterPro" id="IPR029058">
    <property type="entry name" value="AB_hydrolase_fold"/>
</dbReference>
<dbReference type="GO" id="GO:0016787">
    <property type="term" value="F:hydrolase activity"/>
    <property type="evidence" value="ECO:0007669"/>
    <property type="project" value="UniProtKB-KW"/>
</dbReference>
<keyword evidence="3" id="KW-1185">Reference proteome</keyword>
<dbReference type="Gene3D" id="3.40.50.1820">
    <property type="entry name" value="alpha/beta hydrolase"/>
    <property type="match status" value="1"/>
</dbReference>
<dbReference type="Pfam" id="PF12146">
    <property type="entry name" value="Hydrolase_4"/>
    <property type="match status" value="1"/>
</dbReference>
<dbReference type="SUPFAM" id="SSF53474">
    <property type="entry name" value="alpha/beta-Hydrolases"/>
    <property type="match status" value="1"/>
</dbReference>
<dbReference type="EMBL" id="MT418680">
    <property type="protein sequence ID" value="QKF93539.1"/>
    <property type="molecule type" value="Genomic_DNA"/>
</dbReference>
<reference evidence="2 3" key="1">
    <citation type="submission" date="2020-04" db="EMBL/GenBank/DDBJ databases">
        <title>Advantages and limits of metagenomic assembly and binning of a giant virus.</title>
        <authorList>
            <person name="Schulz F."/>
            <person name="Andreani J."/>
            <person name="Francis R."/>
            <person name="Boudjemaa H."/>
            <person name="Bou Khalil J.Y."/>
            <person name="Lee J."/>
            <person name="La Scola B."/>
            <person name="Woyke T."/>
        </authorList>
    </citation>
    <scope>NUCLEOTIDE SEQUENCE [LARGE SCALE GENOMIC DNA]</scope>
    <source>
        <strain evidence="2 3">FV1/VV64</strain>
    </source>
</reference>
<evidence type="ECO:0000313" key="2">
    <source>
        <dbReference type="EMBL" id="QKF93539.1"/>
    </source>
</evidence>
<dbReference type="PANTHER" id="PTHR12277:SF81">
    <property type="entry name" value="PROTEIN ABHD13"/>
    <property type="match status" value="1"/>
</dbReference>
<evidence type="ECO:0000313" key="3">
    <source>
        <dbReference type="Proteomes" id="UP001162001"/>
    </source>
</evidence>
<organism evidence="2 3">
    <name type="scientific">Fadolivirus FV1/VV64</name>
    <dbReference type="NCBI Taxonomy" id="3070911"/>
    <lineage>
        <taxon>Viruses</taxon>
        <taxon>Varidnaviria</taxon>
        <taxon>Bamfordvirae</taxon>
        <taxon>Nucleocytoviricota</taxon>
        <taxon>Megaviricetes</taxon>
        <taxon>Imitervirales</taxon>
        <taxon>Mimiviridae</taxon>
        <taxon>Klosneuvirinae</taxon>
        <taxon>Fadolivirus</taxon>
        <taxon>Fadolivirus algeromassiliense</taxon>
    </lineage>
</organism>
<proteinExistence type="predicted"/>
<keyword evidence="2" id="KW-0378">Hydrolase</keyword>
<dbReference type="Proteomes" id="UP001162001">
    <property type="component" value="Segment"/>
</dbReference>
<sequence>MINMIILLSCLIGFWLAIRYILSKVVRHFIFQPTYNVVKYSDEEYDDVYLNNGINLWLFKRQSNNKILLYCHGSGGNLSSRKHIIEITKKLDIDLCLFDYRGYGKSIPNYYITSQSIIDDGNYIFDYLMRSYDKENIIICGTSMGSFVATCIAKYNNCKKLILVDTLSSVDDVALYMAKNNTIISSLIKLLLKVIQYSDIDLLRTKTFIKNLDCDILMIHGELDDLTGIKYARNIHAICPRSKLIVIPDGNHYNIFHYRDIVHTAFAQFINT</sequence>